<keyword evidence="11 17" id="KW-1133">Transmembrane helix</keyword>
<keyword evidence="13" id="KW-1015">Disulfide bond</keyword>
<dbReference type="InterPro" id="IPR008271">
    <property type="entry name" value="Ser/Thr_kinase_AS"/>
</dbReference>
<dbReference type="Gene3D" id="3.30.200.20">
    <property type="entry name" value="Phosphorylase Kinase, domain 1"/>
    <property type="match status" value="1"/>
</dbReference>
<evidence type="ECO:0000256" key="4">
    <source>
        <dbReference type="ARBA" id="ARBA00022679"/>
    </source>
</evidence>
<dbReference type="GO" id="GO:0004674">
    <property type="term" value="F:protein serine/threonine kinase activity"/>
    <property type="evidence" value="ECO:0007669"/>
    <property type="project" value="UniProtKB-KW"/>
</dbReference>
<keyword evidence="14" id="KW-0325">Glycoprotein</keyword>
<dbReference type="PROSITE" id="PS00010">
    <property type="entry name" value="ASX_HYDROXYL"/>
    <property type="match status" value="2"/>
</dbReference>
<evidence type="ECO:0000256" key="2">
    <source>
        <dbReference type="ARBA" id="ARBA00022527"/>
    </source>
</evidence>
<dbReference type="Gene3D" id="1.10.510.10">
    <property type="entry name" value="Transferase(Phosphotransferase) domain 1"/>
    <property type="match status" value="1"/>
</dbReference>
<organism evidence="21 22">
    <name type="scientific">Urochloa decumbens</name>
    <dbReference type="NCBI Taxonomy" id="240449"/>
    <lineage>
        <taxon>Eukaryota</taxon>
        <taxon>Viridiplantae</taxon>
        <taxon>Streptophyta</taxon>
        <taxon>Embryophyta</taxon>
        <taxon>Tracheophyta</taxon>
        <taxon>Spermatophyta</taxon>
        <taxon>Magnoliopsida</taxon>
        <taxon>Liliopsida</taxon>
        <taxon>Poales</taxon>
        <taxon>Poaceae</taxon>
        <taxon>PACMAD clade</taxon>
        <taxon>Panicoideae</taxon>
        <taxon>Panicodae</taxon>
        <taxon>Paniceae</taxon>
        <taxon>Melinidinae</taxon>
        <taxon>Urochloa</taxon>
    </lineage>
</organism>
<reference evidence="21 22" key="2">
    <citation type="submission" date="2024-10" db="EMBL/GenBank/DDBJ databases">
        <authorList>
            <person name="Ryan C."/>
        </authorList>
    </citation>
    <scope>NUCLEOTIDE SEQUENCE [LARGE SCALE GENOMIC DNA]</scope>
</reference>
<reference evidence="22" key="1">
    <citation type="submission" date="2024-06" db="EMBL/GenBank/DDBJ databases">
        <authorList>
            <person name="Ryan C."/>
        </authorList>
    </citation>
    <scope>NUCLEOTIDE SEQUENCE [LARGE SCALE GENOMIC DNA]</scope>
</reference>
<keyword evidence="10 16" id="KW-0067">ATP-binding</keyword>
<evidence type="ECO:0000259" key="19">
    <source>
        <dbReference type="PROSITE" id="PS50011"/>
    </source>
</evidence>
<evidence type="ECO:0000256" key="14">
    <source>
        <dbReference type="ARBA" id="ARBA00023180"/>
    </source>
</evidence>
<keyword evidence="8 16" id="KW-0547">Nucleotide-binding</keyword>
<feature type="binding site" evidence="16">
    <location>
        <position position="513"/>
    </location>
    <ligand>
        <name>ATP</name>
        <dbReference type="ChEBI" id="CHEBI:30616"/>
    </ligand>
</feature>
<keyword evidence="7" id="KW-0677">Repeat</keyword>
<dbReference type="Gene3D" id="2.10.25.10">
    <property type="entry name" value="Laminin"/>
    <property type="match status" value="2"/>
</dbReference>
<dbReference type="InterPro" id="IPR011009">
    <property type="entry name" value="Kinase-like_dom_sf"/>
</dbReference>
<dbReference type="GO" id="GO:0005524">
    <property type="term" value="F:ATP binding"/>
    <property type="evidence" value="ECO:0007669"/>
    <property type="project" value="UniProtKB-UniRule"/>
</dbReference>
<evidence type="ECO:0000256" key="13">
    <source>
        <dbReference type="ARBA" id="ARBA00023157"/>
    </source>
</evidence>
<evidence type="ECO:0000256" key="18">
    <source>
        <dbReference type="SAM" id="SignalP"/>
    </source>
</evidence>
<gene>
    <name evidence="21" type="ORF">URODEC1_LOCUS65322</name>
</gene>
<evidence type="ECO:0000256" key="5">
    <source>
        <dbReference type="ARBA" id="ARBA00022692"/>
    </source>
</evidence>
<evidence type="ECO:0000256" key="1">
    <source>
        <dbReference type="ARBA" id="ARBA00004479"/>
    </source>
</evidence>
<dbReference type="InterPro" id="IPR000742">
    <property type="entry name" value="EGF"/>
</dbReference>
<feature type="domain" description="Protein kinase" evidence="19">
    <location>
        <begin position="485"/>
        <end position="755"/>
    </location>
</feature>
<dbReference type="PANTHER" id="PTHR27005">
    <property type="entry name" value="WALL-ASSOCIATED RECEPTOR KINASE-LIKE 21"/>
    <property type="match status" value="1"/>
</dbReference>
<evidence type="ECO:0000256" key="10">
    <source>
        <dbReference type="ARBA" id="ARBA00022840"/>
    </source>
</evidence>
<dbReference type="InterPro" id="IPR001245">
    <property type="entry name" value="Ser-Thr/Tyr_kinase_cat_dom"/>
</dbReference>
<dbReference type="InterPro" id="IPR045274">
    <property type="entry name" value="WAK-like"/>
</dbReference>
<dbReference type="InterPro" id="IPR018097">
    <property type="entry name" value="EGF_Ca-bd_CS"/>
</dbReference>
<dbReference type="InterPro" id="IPR017441">
    <property type="entry name" value="Protein_kinase_ATP_BS"/>
</dbReference>
<dbReference type="Pfam" id="PF07714">
    <property type="entry name" value="PK_Tyr_Ser-Thr"/>
    <property type="match status" value="1"/>
</dbReference>
<sequence>MEVSHCFHRGFVTLVAVVGSLLLLPPFGGAAPAAAAATVPGGHRNCTRRCGDIDIPYPFGIEPGCYHAAWFNLTCDRSHHPPQLFLGNGSVHVLEISVPDGTVRINSSQLLYTVDAGASTASGPWGRDLPRGGPFVLSESKSSLALVGCGAQVELRGGVDDSLIASCAAVCPLDSDRRIVVEKRSSACTGVGCCQADIVLGYDFYDIRIDKINGSVYALPASVYLVDQSFSYTDEMSGVVYGRFPEALPATLDWVTSYEGCPSVFRNGDTTAEECRSVHSSCVDAQYNVGSRGRRCRCDDGYEGNPYLHDGCQDINECRFPNMYPCYGLCNNRDGSFSCWCPPGYYGNASVPNGCQDINECLSPEAHSCYGICLNLPGTFQCQCPIGTYGNSSRKWGCVAMKNPHAVSGLGIGLGVSGGTSLLLLAFGAPFIIRKLKERKVKKMKEKCFNQNHGLLLQQLLMHNADIGERMIITLRGLEKATDNFDRSRVVGGGGHGVVFKGILDLHVVAIKKSKIVVQREIDEFINEVAILSQVNHRNVVKLLGCCLETEVPLLVYEFISNGTLYHHLHVEGPISLRWADRIRIALEVARALSYLHSAASMPIFHRDIKSSNILLDDTLTAKVSDFGASRYIPIDQTGVTTAIQGTIGYLDPMYYYTGRLTDKSDVFSYGVLLIELLTRKKPFSYRSDGGDGIISYFVSLLTKGKVFDIIDPQVIEEEDGEVQEIAELAAMCTKLKGEDRPTMREVEMTLESLLVKKKRVPWNLASRNYGDGEIVAHWMSIEQVSTEGSRQYTIEEETLLSGR</sequence>
<dbReference type="PROSITE" id="PS50026">
    <property type="entry name" value="EGF_3"/>
    <property type="match status" value="1"/>
</dbReference>
<dbReference type="Proteomes" id="UP001497457">
    <property type="component" value="Chromosome 26rd"/>
</dbReference>
<evidence type="ECO:0000256" key="8">
    <source>
        <dbReference type="ARBA" id="ARBA00022741"/>
    </source>
</evidence>
<keyword evidence="3 15" id="KW-0245">EGF-like domain</keyword>
<dbReference type="InterPro" id="IPR000719">
    <property type="entry name" value="Prot_kinase_dom"/>
</dbReference>
<evidence type="ECO:0000313" key="22">
    <source>
        <dbReference type="Proteomes" id="UP001497457"/>
    </source>
</evidence>
<evidence type="ECO:0000256" key="15">
    <source>
        <dbReference type="PROSITE-ProRule" id="PRU00076"/>
    </source>
</evidence>
<dbReference type="CDD" id="cd00054">
    <property type="entry name" value="EGF_CA"/>
    <property type="match status" value="2"/>
</dbReference>
<evidence type="ECO:0000256" key="6">
    <source>
        <dbReference type="ARBA" id="ARBA00022729"/>
    </source>
</evidence>
<dbReference type="InterPro" id="IPR001881">
    <property type="entry name" value="EGF-like_Ca-bd_dom"/>
</dbReference>
<comment type="subcellular location">
    <subcellularLocation>
        <location evidence="1">Membrane</location>
        <topology evidence="1">Single-pass type I membrane protein</topology>
    </subcellularLocation>
</comment>
<keyword evidence="6 18" id="KW-0732">Signal</keyword>
<dbReference type="PROSITE" id="PS00107">
    <property type="entry name" value="PROTEIN_KINASE_ATP"/>
    <property type="match status" value="1"/>
</dbReference>
<dbReference type="PROSITE" id="PS00108">
    <property type="entry name" value="PROTEIN_KINASE_ST"/>
    <property type="match status" value="1"/>
</dbReference>
<evidence type="ECO:0000259" key="20">
    <source>
        <dbReference type="PROSITE" id="PS50026"/>
    </source>
</evidence>
<protein>
    <submittedName>
        <fullName evidence="21">Uncharacterized protein</fullName>
    </submittedName>
</protein>
<dbReference type="InterPro" id="IPR049883">
    <property type="entry name" value="NOTCH1_EGF-like"/>
</dbReference>
<evidence type="ECO:0000313" key="21">
    <source>
        <dbReference type="EMBL" id="CAL5001321.1"/>
    </source>
</evidence>
<dbReference type="FunFam" id="2.10.25.10:FF:000355">
    <property type="entry name" value="Wall-associated receptor kinase 3"/>
    <property type="match status" value="1"/>
</dbReference>
<evidence type="ECO:0000256" key="3">
    <source>
        <dbReference type="ARBA" id="ARBA00022536"/>
    </source>
</evidence>
<dbReference type="PANTHER" id="PTHR27005:SF10">
    <property type="entry name" value="OS08G0501500 PROTEIN"/>
    <property type="match status" value="1"/>
</dbReference>
<dbReference type="GO" id="GO:0016020">
    <property type="term" value="C:membrane"/>
    <property type="evidence" value="ECO:0007669"/>
    <property type="project" value="UniProtKB-SubCell"/>
</dbReference>
<dbReference type="InterPro" id="IPR025287">
    <property type="entry name" value="WAK_GUB"/>
</dbReference>
<dbReference type="AlphaFoldDB" id="A0ABC9BKT4"/>
<name>A0ABC9BKT4_9POAL</name>
<feature type="transmembrane region" description="Helical" evidence="17">
    <location>
        <begin position="410"/>
        <end position="433"/>
    </location>
</feature>
<evidence type="ECO:0000256" key="11">
    <source>
        <dbReference type="ARBA" id="ARBA00022989"/>
    </source>
</evidence>
<feature type="chain" id="PRO_5044757083" evidence="18">
    <location>
        <begin position="31"/>
        <end position="804"/>
    </location>
</feature>
<evidence type="ECO:0000256" key="17">
    <source>
        <dbReference type="SAM" id="Phobius"/>
    </source>
</evidence>
<dbReference type="SUPFAM" id="SSF56112">
    <property type="entry name" value="Protein kinase-like (PK-like)"/>
    <property type="match status" value="1"/>
</dbReference>
<evidence type="ECO:0000256" key="12">
    <source>
        <dbReference type="ARBA" id="ARBA00023136"/>
    </source>
</evidence>
<evidence type="ECO:0000256" key="16">
    <source>
        <dbReference type="PROSITE-ProRule" id="PRU10141"/>
    </source>
</evidence>
<keyword evidence="12 17" id="KW-0472">Membrane</keyword>
<accession>A0ABC9BKT4</accession>
<dbReference type="SMART" id="SM00181">
    <property type="entry name" value="EGF"/>
    <property type="match status" value="3"/>
</dbReference>
<keyword evidence="22" id="KW-1185">Reference proteome</keyword>
<dbReference type="FunFam" id="1.10.510.10:FF:000084">
    <property type="entry name" value="Wall-associated receptor kinase 2"/>
    <property type="match status" value="1"/>
</dbReference>
<feature type="domain" description="EGF-like" evidence="20">
    <location>
        <begin position="314"/>
        <end position="351"/>
    </location>
</feature>
<dbReference type="PROSITE" id="PS50011">
    <property type="entry name" value="PROTEIN_KINASE_DOM"/>
    <property type="match status" value="1"/>
</dbReference>
<feature type="signal peptide" evidence="18">
    <location>
        <begin position="1"/>
        <end position="30"/>
    </location>
</feature>
<dbReference type="InterPro" id="IPR000152">
    <property type="entry name" value="EGF-type_Asp/Asn_hydroxyl_site"/>
</dbReference>
<keyword evidence="9" id="KW-0418">Kinase</keyword>
<comment type="caution">
    <text evidence="15">Lacks conserved residue(s) required for the propagation of feature annotation.</text>
</comment>
<evidence type="ECO:0000256" key="7">
    <source>
        <dbReference type="ARBA" id="ARBA00022737"/>
    </source>
</evidence>
<proteinExistence type="predicted"/>
<dbReference type="SUPFAM" id="SSF57184">
    <property type="entry name" value="Growth factor receptor domain"/>
    <property type="match status" value="1"/>
</dbReference>
<keyword evidence="5 17" id="KW-0812">Transmembrane</keyword>
<keyword evidence="4" id="KW-0808">Transferase</keyword>
<keyword evidence="2" id="KW-0723">Serine/threonine-protein kinase</keyword>
<dbReference type="SMART" id="SM00179">
    <property type="entry name" value="EGF_CA"/>
    <property type="match status" value="2"/>
</dbReference>
<dbReference type="Pfam" id="PF07645">
    <property type="entry name" value="EGF_CA"/>
    <property type="match status" value="2"/>
</dbReference>
<dbReference type="SMART" id="SM00220">
    <property type="entry name" value="S_TKc"/>
    <property type="match status" value="1"/>
</dbReference>
<evidence type="ECO:0000256" key="9">
    <source>
        <dbReference type="ARBA" id="ARBA00022777"/>
    </source>
</evidence>
<dbReference type="InterPro" id="IPR009030">
    <property type="entry name" value="Growth_fac_rcpt_cys_sf"/>
</dbReference>
<dbReference type="Pfam" id="PF13947">
    <property type="entry name" value="GUB_WAK_bind"/>
    <property type="match status" value="1"/>
</dbReference>
<dbReference type="EMBL" id="OZ075136">
    <property type="protein sequence ID" value="CAL5001321.1"/>
    <property type="molecule type" value="Genomic_DNA"/>
</dbReference>
<dbReference type="FunFam" id="3.30.200.20:FF:000043">
    <property type="entry name" value="Wall-associated receptor kinase 2"/>
    <property type="match status" value="1"/>
</dbReference>
<dbReference type="PROSITE" id="PS01187">
    <property type="entry name" value="EGF_CA"/>
    <property type="match status" value="2"/>
</dbReference>